<evidence type="ECO:0000256" key="1">
    <source>
        <dbReference type="SAM" id="SignalP"/>
    </source>
</evidence>
<feature type="chain" id="PRO_5046548607" evidence="1">
    <location>
        <begin position="26"/>
        <end position="106"/>
    </location>
</feature>
<dbReference type="InterPro" id="IPR008972">
    <property type="entry name" value="Cupredoxin"/>
</dbReference>
<name>A0ABT7JQZ0_9HYPH</name>
<reference evidence="2" key="1">
    <citation type="submission" date="2023-06" db="EMBL/GenBank/DDBJ databases">
        <title>Phylogenetic Diversity of Rhizobium strains.</title>
        <authorList>
            <person name="Moura F.T."/>
            <person name="Helene L.C.F."/>
            <person name="Hungria M."/>
        </authorList>
    </citation>
    <scope>NUCLEOTIDE SEQUENCE</scope>
    <source>
        <strain evidence="2">CCGE526</strain>
    </source>
</reference>
<dbReference type="PANTHER" id="PTHR36507">
    <property type="entry name" value="BLL1555 PROTEIN"/>
    <property type="match status" value="1"/>
</dbReference>
<gene>
    <name evidence="2" type="ORF">PY649_07645</name>
</gene>
<dbReference type="RefSeq" id="WP_285867640.1">
    <property type="nucleotide sequence ID" value="NZ_JARFYM010000004.1"/>
</dbReference>
<keyword evidence="1" id="KW-0732">Signal</keyword>
<keyword evidence="3" id="KW-1185">Reference proteome</keyword>
<evidence type="ECO:0000313" key="3">
    <source>
        <dbReference type="Proteomes" id="UP001172645"/>
    </source>
</evidence>
<dbReference type="PANTHER" id="PTHR36507:SF1">
    <property type="entry name" value="BLL1555 PROTEIN"/>
    <property type="match status" value="1"/>
</dbReference>
<comment type="caution">
    <text evidence="2">The sequence shown here is derived from an EMBL/GenBank/DDBJ whole genome shotgun (WGS) entry which is preliminary data.</text>
</comment>
<proteinExistence type="predicted"/>
<protein>
    <submittedName>
        <fullName evidence="2">Amicyanin</fullName>
    </submittedName>
</protein>
<dbReference type="EMBL" id="JARFYM010000004">
    <property type="protein sequence ID" value="MDL2398759.1"/>
    <property type="molecule type" value="Genomic_DNA"/>
</dbReference>
<dbReference type="Gene3D" id="2.60.40.420">
    <property type="entry name" value="Cupredoxins - blue copper proteins"/>
    <property type="match status" value="1"/>
</dbReference>
<organism evidence="2 3">
    <name type="scientific">Rhizobium mayense</name>
    <dbReference type="NCBI Taxonomy" id="1312184"/>
    <lineage>
        <taxon>Bacteria</taxon>
        <taxon>Pseudomonadati</taxon>
        <taxon>Pseudomonadota</taxon>
        <taxon>Alphaproteobacteria</taxon>
        <taxon>Hyphomicrobiales</taxon>
        <taxon>Rhizobiaceae</taxon>
        <taxon>Rhizobium/Agrobacterium group</taxon>
        <taxon>Rhizobium</taxon>
    </lineage>
</organism>
<dbReference type="InterPro" id="IPR052721">
    <property type="entry name" value="ET_Amicyanin"/>
</dbReference>
<feature type="signal peptide" evidence="1">
    <location>
        <begin position="1"/>
        <end position="25"/>
    </location>
</feature>
<accession>A0ABT7JQZ0</accession>
<dbReference type="SUPFAM" id="SSF49503">
    <property type="entry name" value="Cupredoxins"/>
    <property type="match status" value="1"/>
</dbReference>
<evidence type="ECO:0000313" key="2">
    <source>
        <dbReference type="EMBL" id="MDL2398759.1"/>
    </source>
</evidence>
<dbReference type="Proteomes" id="UP001172645">
    <property type="component" value="Unassembled WGS sequence"/>
</dbReference>
<sequence>MRIACDGRLRLAGLGLLLSVLPAEAATIEVTIEKLEIRPAVVSATVGDTIRWVNKDIMVHTATADGRFDVVIQPRQSASTVVTKAGVVDYYCRFHPNMRARLEVAE</sequence>